<proteinExistence type="predicted"/>
<accession>A0A811BRX1</accession>
<evidence type="ECO:0000256" key="1">
    <source>
        <dbReference type="SAM" id="MobiDB-lite"/>
    </source>
</evidence>
<feature type="region of interest" description="Disordered" evidence="1">
    <location>
        <begin position="58"/>
        <end position="88"/>
    </location>
</feature>
<evidence type="ECO:0000313" key="3">
    <source>
        <dbReference type="Proteomes" id="UP001253637"/>
    </source>
</evidence>
<organism evidence="2 3">
    <name type="scientific">Pandoravirus japonicus</name>
    <dbReference type="NCBI Taxonomy" id="2823154"/>
    <lineage>
        <taxon>Viruses</taxon>
        <taxon>Pandoravirus</taxon>
    </lineage>
</organism>
<dbReference type="Proteomes" id="UP001253637">
    <property type="component" value="Segment"/>
</dbReference>
<reference evidence="2" key="1">
    <citation type="submission" date="2021-04" db="EMBL/GenBank/DDBJ databases">
        <title>Draft Genome Sequence of Pandoravirus japonicus, Isolated from the Sabaishi River of Niigata, Japan.</title>
        <authorList>
            <person name="Hosokawa N."/>
            <person name="Takahashi H."/>
            <person name="Aoki K."/>
            <person name="Takemura M."/>
        </authorList>
    </citation>
    <scope>NUCLEOTIDE SEQUENCE</scope>
</reference>
<feature type="compositionally biased region" description="Basic residues" evidence="1">
    <location>
        <begin position="67"/>
        <end position="88"/>
    </location>
</feature>
<evidence type="ECO:0000313" key="2">
    <source>
        <dbReference type="EMBL" id="BCU03091.1"/>
    </source>
</evidence>
<dbReference type="EMBL" id="LC625835">
    <property type="protein sequence ID" value="BCU03091.1"/>
    <property type="molecule type" value="Genomic_DNA"/>
</dbReference>
<name>A0A811BRX1_9VIRU</name>
<protein>
    <submittedName>
        <fullName evidence="2">Uncharacterized protein</fullName>
    </submittedName>
</protein>
<sequence>MSHRRRPARRRCSLLPCAHSLSPPLPNHPFAFFHQYVDMSVTIGCARGHCAVGGGQRKEREMDTKSHARHSFPHLHATRRAHAHTRRH</sequence>